<dbReference type="KEGG" id="dli:dnl_38020"/>
<dbReference type="InterPro" id="IPR041049">
    <property type="entry name" value="DUF5615"/>
</dbReference>
<proteinExistence type="predicted"/>
<dbReference type="Proteomes" id="UP000663720">
    <property type="component" value="Chromosome"/>
</dbReference>
<evidence type="ECO:0000259" key="1">
    <source>
        <dbReference type="Pfam" id="PF18480"/>
    </source>
</evidence>
<name>A0A975GHH7_9BACT</name>
<keyword evidence="3" id="KW-1185">Reference proteome</keyword>
<accession>A0A975GHH7</accession>
<dbReference type="RefSeq" id="WP_207687494.1">
    <property type="nucleotide sequence ID" value="NZ_CP061799.1"/>
</dbReference>
<dbReference type="EMBL" id="CP061799">
    <property type="protein sequence ID" value="QTA81465.1"/>
    <property type="molecule type" value="Genomic_DNA"/>
</dbReference>
<protein>
    <recommendedName>
        <fullName evidence="1">DUF5615 domain-containing protein</fullName>
    </recommendedName>
</protein>
<reference evidence="2" key="1">
    <citation type="journal article" date="2021" name="Microb. Physiol.">
        <title>Proteogenomic Insights into the Physiology of Marine, Sulfate-Reducing, Filamentous Desulfonema limicola and Desulfonema magnum.</title>
        <authorList>
            <person name="Schnaars V."/>
            <person name="Wohlbrand L."/>
            <person name="Scheve S."/>
            <person name="Hinrichs C."/>
            <person name="Reinhardt R."/>
            <person name="Rabus R."/>
        </authorList>
    </citation>
    <scope>NUCLEOTIDE SEQUENCE</scope>
    <source>
        <strain evidence="2">5ac10</strain>
    </source>
</reference>
<sequence>MSILKIYLNENLSWKISKALRECGYDVVSSHETGMNAEEDDIQFEFAVSEKRAVVTNNFADFVKLCSEYSSSGKDHYGVIFTTKYTTSEIIRRLRILLKTMTAEQLKNQIRWLNEFD</sequence>
<feature type="domain" description="DUF5615" evidence="1">
    <location>
        <begin position="5"/>
        <end position="111"/>
    </location>
</feature>
<dbReference type="Pfam" id="PF18480">
    <property type="entry name" value="DUF5615"/>
    <property type="match status" value="1"/>
</dbReference>
<dbReference type="AlphaFoldDB" id="A0A975GHH7"/>
<gene>
    <name evidence="2" type="ORF">dnl_38020</name>
</gene>
<organism evidence="2 3">
    <name type="scientific">Desulfonema limicola</name>
    <dbReference type="NCBI Taxonomy" id="45656"/>
    <lineage>
        <taxon>Bacteria</taxon>
        <taxon>Pseudomonadati</taxon>
        <taxon>Thermodesulfobacteriota</taxon>
        <taxon>Desulfobacteria</taxon>
        <taxon>Desulfobacterales</taxon>
        <taxon>Desulfococcaceae</taxon>
        <taxon>Desulfonema</taxon>
    </lineage>
</organism>
<evidence type="ECO:0000313" key="3">
    <source>
        <dbReference type="Proteomes" id="UP000663720"/>
    </source>
</evidence>
<evidence type="ECO:0000313" key="2">
    <source>
        <dbReference type="EMBL" id="QTA81465.1"/>
    </source>
</evidence>